<keyword evidence="6" id="KW-0472">Membrane</keyword>
<keyword evidence="3 8" id="KW-0418">Kinase</keyword>
<dbReference type="EMBL" id="CP063767">
    <property type="protein sequence ID" value="QOY60611.1"/>
    <property type="molecule type" value="Genomic_DNA"/>
</dbReference>
<feature type="transmembrane region" description="Helical" evidence="6">
    <location>
        <begin position="538"/>
        <end position="558"/>
    </location>
</feature>
<feature type="domain" description="Protein kinase" evidence="7">
    <location>
        <begin position="46"/>
        <end position="348"/>
    </location>
</feature>
<evidence type="ECO:0000313" key="9">
    <source>
        <dbReference type="Proteomes" id="UP000593735"/>
    </source>
</evidence>
<feature type="transmembrane region" description="Helical" evidence="6">
    <location>
        <begin position="443"/>
        <end position="466"/>
    </location>
</feature>
<organism evidence="8 9">
    <name type="scientific">Thermophilibacter immobilis</name>
    <dbReference type="NCBI Taxonomy" id="2779519"/>
    <lineage>
        <taxon>Bacteria</taxon>
        <taxon>Bacillati</taxon>
        <taxon>Actinomycetota</taxon>
        <taxon>Coriobacteriia</taxon>
        <taxon>Coriobacteriales</taxon>
        <taxon>Atopobiaceae</taxon>
        <taxon>Thermophilibacter</taxon>
    </lineage>
</organism>
<evidence type="ECO:0000256" key="6">
    <source>
        <dbReference type="SAM" id="Phobius"/>
    </source>
</evidence>
<evidence type="ECO:0000259" key="7">
    <source>
        <dbReference type="PROSITE" id="PS50011"/>
    </source>
</evidence>
<evidence type="ECO:0000313" key="8">
    <source>
        <dbReference type="EMBL" id="QOY60611.1"/>
    </source>
</evidence>
<feature type="transmembrane region" description="Helical" evidence="6">
    <location>
        <begin position="486"/>
        <end position="506"/>
    </location>
</feature>
<dbReference type="PANTHER" id="PTHR43289:SF34">
    <property type="entry name" value="SERINE_THREONINE-PROTEIN KINASE YBDM-RELATED"/>
    <property type="match status" value="1"/>
</dbReference>
<protein>
    <submittedName>
        <fullName evidence="8">Serine/threonine protein kinase</fullName>
    </submittedName>
</protein>
<dbReference type="Proteomes" id="UP000593735">
    <property type="component" value="Chromosome"/>
</dbReference>
<dbReference type="Gene3D" id="3.30.200.20">
    <property type="entry name" value="Phosphorylase Kinase, domain 1"/>
    <property type="match status" value="1"/>
</dbReference>
<dbReference type="PANTHER" id="PTHR43289">
    <property type="entry name" value="MITOGEN-ACTIVATED PROTEIN KINASE KINASE KINASE 20-RELATED"/>
    <property type="match status" value="1"/>
</dbReference>
<dbReference type="KEGG" id="tio:INP52_09545"/>
<dbReference type="GO" id="GO:0004674">
    <property type="term" value="F:protein serine/threonine kinase activity"/>
    <property type="evidence" value="ECO:0007669"/>
    <property type="project" value="UniProtKB-KW"/>
</dbReference>
<keyword evidence="1" id="KW-0808">Transferase</keyword>
<feature type="transmembrane region" description="Helical" evidence="6">
    <location>
        <begin position="347"/>
        <end position="369"/>
    </location>
</feature>
<dbReference type="InterPro" id="IPR008271">
    <property type="entry name" value="Ser/Thr_kinase_AS"/>
</dbReference>
<dbReference type="Pfam" id="PF00069">
    <property type="entry name" value="Pkinase"/>
    <property type="match status" value="1"/>
</dbReference>
<name>A0A7S7M8G9_9ACTN</name>
<dbReference type="Gene3D" id="1.10.510.10">
    <property type="entry name" value="Transferase(Phosphotransferase) domain 1"/>
    <property type="match status" value="1"/>
</dbReference>
<feature type="region of interest" description="Disordered" evidence="5">
    <location>
        <begin position="1"/>
        <end position="40"/>
    </location>
</feature>
<feature type="transmembrane region" description="Helical" evidence="6">
    <location>
        <begin position="570"/>
        <end position="590"/>
    </location>
</feature>
<evidence type="ECO:0000256" key="1">
    <source>
        <dbReference type="ARBA" id="ARBA00022679"/>
    </source>
</evidence>
<keyword evidence="8" id="KW-0723">Serine/threonine-protein kinase</keyword>
<keyword evidence="9" id="KW-1185">Reference proteome</keyword>
<keyword evidence="6" id="KW-1133">Transmembrane helix</keyword>
<dbReference type="SUPFAM" id="SSF56112">
    <property type="entry name" value="Protein kinase-like (PK-like)"/>
    <property type="match status" value="1"/>
</dbReference>
<keyword evidence="4" id="KW-0067">ATP-binding</keyword>
<evidence type="ECO:0000256" key="4">
    <source>
        <dbReference type="ARBA" id="ARBA00022840"/>
    </source>
</evidence>
<dbReference type="SMART" id="SM00220">
    <property type="entry name" value="S_TKc"/>
    <property type="match status" value="1"/>
</dbReference>
<feature type="compositionally biased region" description="Polar residues" evidence="5">
    <location>
        <begin position="1"/>
        <end position="10"/>
    </location>
</feature>
<dbReference type="InterPro" id="IPR011009">
    <property type="entry name" value="Kinase-like_dom_sf"/>
</dbReference>
<accession>A0A7S7M8G9</accession>
<sequence>MAPQTHGSTQLKRRGEAVSDTPTIVRPGAAPKPGDTPPDEVLLGRYRVLARRGTGGFGTVCTCWDTRLQRRVAIKRMPLLSQNGTTTAEEALAEARTACMLAHPNIVTVFDFETDGSYAYLVMEYVDGLNLAELLARVEGGRLTYEECAHMLQSVTRALSFAHENRVLHLDIKPTNIMIDRQGVVKLADFGMAALASAAGYGGARGGTVGYMPPEQIEGLLVDERADVFSLAVVVWQSLTGSDPFLAPSAAASRDKIQKGPTRALSKDCPELAGEPERVLLSALAPVTSERTTSVRQLAGELLAFLGPTENGAASLSSLVEQSEQDEPAERTSWEVRHLPLNVRYPWLASALVRALTALLVLLAAHPLLSALAGESPQAMVVALLVICGASALWPPLGSALVGALLCGALLMTTPTVASFLLAALSALGLGGWWVFAGRREHLASAAVLLPCCLASPLTGAGLAGFALDPAPAALTGVVGYLMGSLFHLTSAADFAASPTVAALLVSWGRPSFWLMAAGAAACAAVSSAVALRGSMAAGVTGQSLGLMCIILFEVLAARMENSGIWMPPDGESVALAVILFVFLCIATVLRGPLFEEREGEDINEFPQ</sequence>
<evidence type="ECO:0000256" key="5">
    <source>
        <dbReference type="SAM" id="MobiDB-lite"/>
    </source>
</evidence>
<proteinExistence type="predicted"/>
<dbReference type="PROSITE" id="PS00108">
    <property type="entry name" value="PROTEIN_KINASE_ST"/>
    <property type="match status" value="1"/>
</dbReference>
<dbReference type="PROSITE" id="PS50011">
    <property type="entry name" value="PROTEIN_KINASE_DOM"/>
    <property type="match status" value="1"/>
</dbReference>
<evidence type="ECO:0000256" key="3">
    <source>
        <dbReference type="ARBA" id="ARBA00022777"/>
    </source>
</evidence>
<dbReference type="GO" id="GO:0005524">
    <property type="term" value="F:ATP binding"/>
    <property type="evidence" value="ECO:0007669"/>
    <property type="project" value="UniProtKB-KW"/>
</dbReference>
<dbReference type="InterPro" id="IPR000719">
    <property type="entry name" value="Prot_kinase_dom"/>
</dbReference>
<feature type="transmembrane region" description="Helical" evidence="6">
    <location>
        <begin position="513"/>
        <end position="532"/>
    </location>
</feature>
<dbReference type="AlphaFoldDB" id="A0A7S7M8G9"/>
<dbReference type="CDD" id="cd14014">
    <property type="entry name" value="STKc_PknB_like"/>
    <property type="match status" value="1"/>
</dbReference>
<gene>
    <name evidence="8" type="ORF">INP52_09545</name>
</gene>
<reference evidence="8 9" key="1">
    <citation type="submission" date="2020-10" db="EMBL/GenBank/DDBJ databases">
        <title>Olsenella immobilis sp.nov., isolated from the mud in a fermentation cellar used for the production of Chinese strong-flavoured liquor.</title>
        <authorList>
            <person name="Lu L."/>
        </authorList>
    </citation>
    <scope>NUCLEOTIDE SEQUENCE [LARGE SCALE GENOMIC DNA]</scope>
    <source>
        <strain evidence="8 9">LZLJ-2</strain>
    </source>
</reference>
<feature type="transmembrane region" description="Helical" evidence="6">
    <location>
        <begin position="381"/>
        <end position="411"/>
    </location>
</feature>
<feature type="transmembrane region" description="Helical" evidence="6">
    <location>
        <begin position="417"/>
        <end position="436"/>
    </location>
</feature>
<keyword evidence="2" id="KW-0547">Nucleotide-binding</keyword>
<evidence type="ECO:0000256" key="2">
    <source>
        <dbReference type="ARBA" id="ARBA00022741"/>
    </source>
</evidence>
<keyword evidence="6" id="KW-0812">Transmembrane</keyword>